<evidence type="ECO:0000313" key="2">
    <source>
        <dbReference type="EMBL" id="QIK51996.1"/>
    </source>
</evidence>
<keyword evidence="3" id="KW-1185">Reference proteome</keyword>
<dbReference type="NCBIfam" id="TIGR00278">
    <property type="entry name" value="membrane protein insertion efficiency factor YidD"/>
    <property type="match status" value="1"/>
</dbReference>
<name>A0A6G7WID7_9LACT</name>
<dbReference type="GO" id="GO:0005886">
    <property type="term" value="C:plasma membrane"/>
    <property type="evidence" value="ECO:0007669"/>
    <property type="project" value="UniProtKB-SubCell"/>
</dbReference>
<keyword evidence="1" id="KW-1003">Cell membrane</keyword>
<gene>
    <name evidence="2" type="primary">yidD</name>
    <name evidence="2" type="ORF">G7058_08130</name>
</gene>
<dbReference type="HAMAP" id="MF_00386">
    <property type="entry name" value="UPF0161_YidD"/>
    <property type="match status" value="1"/>
</dbReference>
<sequence length="120" mass="13784">MNFVTKRRIIKTERAVTMKKILIKGVRGYQKNISPLFPPSCRYYPTCSTYMIQAIETHGAAKGTLMGTARILRCQPFVNGGFDPVPKKFTLRRNPNADEQLIAMREEMEKRVESDLKKMS</sequence>
<accession>A0A6G7WID7</accession>
<dbReference type="SMART" id="SM01234">
    <property type="entry name" value="Haemolytic"/>
    <property type="match status" value="1"/>
</dbReference>
<evidence type="ECO:0000256" key="1">
    <source>
        <dbReference type="HAMAP-Rule" id="MF_00386"/>
    </source>
</evidence>
<evidence type="ECO:0000313" key="3">
    <source>
        <dbReference type="Proteomes" id="UP000501830"/>
    </source>
</evidence>
<dbReference type="Proteomes" id="UP000501830">
    <property type="component" value="Chromosome"/>
</dbReference>
<comment type="function">
    <text evidence="1">Could be involved in insertion of integral membrane proteins into the membrane.</text>
</comment>
<comment type="similarity">
    <text evidence="1">Belongs to the UPF0161 family.</text>
</comment>
<protein>
    <recommendedName>
        <fullName evidence="1">Putative membrane protein insertion efficiency factor</fullName>
    </recommendedName>
</protein>
<dbReference type="PANTHER" id="PTHR33383">
    <property type="entry name" value="MEMBRANE PROTEIN INSERTION EFFICIENCY FACTOR-RELATED"/>
    <property type="match status" value="1"/>
</dbReference>
<comment type="subcellular location">
    <subcellularLocation>
        <location evidence="1">Cell membrane</location>
        <topology evidence="1">Peripheral membrane protein</topology>
        <orientation evidence="1">Cytoplasmic side</orientation>
    </subcellularLocation>
</comment>
<proteinExistence type="inferred from homology"/>
<dbReference type="EMBL" id="CP049889">
    <property type="protein sequence ID" value="QIK51996.1"/>
    <property type="molecule type" value="Genomic_DNA"/>
</dbReference>
<dbReference type="PANTHER" id="PTHR33383:SF1">
    <property type="entry name" value="MEMBRANE PROTEIN INSERTION EFFICIENCY FACTOR-RELATED"/>
    <property type="match status" value="1"/>
</dbReference>
<dbReference type="InterPro" id="IPR002696">
    <property type="entry name" value="Membr_insert_effic_factor_YidD"/>
</dbReference>
<dbReference type="AlphaFoldDB" id="A0A6G7WID7"/>
<dbReference type="Pfam" id="PF01809">
    <property type="entry name" value="YidD"/>
    <property type="match status" value="1"/>
</dbReference>
<reference evidence="2 3" key="1">
    <citation type="journal article" date="2017" name="Int. J. Syst. Evol. Microbiol.">
        <title>Jeotgalibaca porci sp. nov. and Jeotgalibaca arthritidis sp. nov., isolated from pigs, and emended description of the genus Jeotgalibaca.</title>
        <authorList>
            <person name="Zamora L."/>
            <person name="Perez-Sancho M."/>
            <person name="Dominguez L."/>
            <person name="Fernandez-Garayzabal J.F."/>
            <person name="Vela A.I."/>
        </authorList>
    </citation>
    <scope>NUCLEOTIDE SEQUENCE [LARGE SCALE GENOMIC DNA]</scope>
    <source>
        <strain evidence="2 3">CCUG 69148</strain>
    </source>
</reference>
<organism evidence="2 3">
    <name type="scientific">Jeotgalibaca porci</name>
    <dbReference type="NCBI Taxonomy" id="1868793"/>
    <lineage>
        <taxon>Bacteria</taxon>
        <taxon>Bacillati</taxon>
        <taxon>Bacillota</taxon>
        <taxon>Bacilli</taxon>
        <taxon>Lactobacillales</taxon>
        <taxon>Carnobacteriaceae</taxon>
        <taxon>Jeotgalibaca</taxon>
    </lineage>
</organism>
<keyword evidence="1" id="KW-0472">Membrane</keyword>
<dbReference type="KEGG" id="jpo:G7058_08130"/>